<dbReference type="EMBL" id="CP029449">
    <property type="protein sequence ID" value="AWL70663.1"/>
    <property type="molecule type" value="Genomic_DNA"/>
</dbReference>
<accession>A0AB33G9I5</accession>
<dbReference type="Proteomes" id="UP000245399">
    <property type="component" value="Chromosome"/>
</dbReference>
<proteinExistence type="predicted"/>
<name>A0AB33G9I5_SERMA</name>
<evidence type="ECO:0000313" key="3">
    <source>
        <dbReference type="Proteomes" id="UP000245399"/>
    </source>
</evidence>
<reference evidence="2 3" key="1">
    <citation type="submission" date="2018-05" db="EMBL/GenBank/DDBJ databases">
        <title>Klebsiella quasipneumonaiae provides a window into carbapenemase gene transfer, plasmid rearrangements and nosocomial acquisition from the hospital environment.</title>
        <authorList>
            <person name="Mathers A.J."/>
            <person name="Vegesana K."/>
            <person name="Stoesser N."/>
            <person name="Crook D."/>
            <person name="Vaughan A."/>
            <person name="Barry K."/>
            <person name="Parikh H."/>
            <person name="Sebra R."/>
            <person name="Kotay S."/>
            <person name="Walker A.S."/>
            <person name="Sheppard A.E."/>
        </authorList>
    </citation>
    <scope>NUCLEOTIDE SEQUENCE [LARGE SCALE GENOMIC DNA]</scope>
    <source>
        <strain evidence="2 3">CAV1761</strain>
    </source>
</reference>
<feature type="domain" description="Bacteriophage Mu GpT" evidence="1">
    <location>
        <begin position="11"/>
        <end position="318"/>
    </location>
</feature>
<dbReference type="Pfam" id="PF10124">
    <property type="entry name" value="Mu-like_gpT"/>
    <property type="match status" value="1"/>
</dbReference>
<evidence type="ECO:0000313" key="2">
    <source>
        <dbReference type="EMBL" id="AWL70663.1"/>
    </source>
</evidence>
<dbReference type="RefSeq" id="WP_047730392.1">
    <property type="nucleotide sequence ID" value="NZ_CADDTT010000054.1"/>
</dbReference>
<organism evidence="2 3">
    <name type="scientific">Serratia marcescens</name>
    <dbReference type="NCBI Taxonomy" id="615"/>
    <lineage>
        <taxon>Bacteria</taxon>
        <taxon>Pseudomonadati</taxon>
        <taxon>Pseudomonadota</taxon>
        <taxon>Gammaproteobacteria</taxon>
        <taxon>Enterobacterales</taxon>
        <taxon>Yersiniaceae</taxon>
        <taxon>Serratia</taxon>
    </lineage>
</organism>
<dbReference type="InterPro" id="IPR018774">
    <property type="entry name" value="Phage_Mu_GpT"/>
</dbReference>
<dbReference type="AlphaFoldDB" id="A0AB33G9I5"/>
<sequence>MPTPITPAQITSLMTGFRRDFQGGLTAAPSQYQQIAMTVPSTSKSNTYGWLGQFPQFREWIGARVIQQLKAHGYIITNKTWEDTVSINRDDFEDDNLGIYSPMFQELGRQGGVQPDFLTFKALADGDKTACYDGQNFFDVDHPVYPKADGSGTAESVSNFYTQQVPPAKEGDPATPYAGPRWYLLDCSRAVKPLIFQNRRKLELVAQTNIAEGVAFTDNEFVFGASMRNNVGYGFWQMAYAMQAELTADNLWLGWQAMRAFKGDGGQPLALKPTHIVVPPSLEKKATQLLERELYADGGNTVSNELKGKLKLVVADYL</sequence>
<protein>
    <submittedName>
        <fullName evidence="2">Head protein</fullName>
    </submittedName>
</protein>
<evidence type="ECO:0000259" key="1">
    <source>
        <dbReference type="Pfam" id="PF10124"/>
    </source>
</evidence>
<gene>
    <name evidence="2" type="ORF">DKC05_24940</name>
</gene>